<dbReference type="EMBL" id="CP014688">
    <property type="protein sequence ID" value="AQT06536.1"/>
    <property type="molecule type" value="Genomic_DNA"/>
</dbReference>
<keyword evidence="1" id="KW-0472">Membrane</keyword>
<organism evidence="2 3">
    <name type="scientific">Acetobacter persici</name>
    <dbReference type="NCBI Taxonomy" id="1076596"/>
    <lineage>
        <taxon>Bacteria</taxon>
        <taxon>Pseudomonadati</taxon>
        <taxon>Pseudomonadota</taxon>
        <taxon>Alphaproteobacteria</taxon>
        <taxon>Acetobacterales</taxon>
        <taxon>Acetobacteraceae</taxon>
        <taxon>Acetobacter</taxon>
    </lineage>
</organism>
<gene>
    <name evidence="2" type="ORF">A0U91_16140</name>
</gene>
<name>A0A1U9LJB5_9PROT</name>
<evidence type="ECO:0000256" key="1">
    <source>
        <dbReference type="SAM" id="Phobius"/>
    </source>
</evidence>
<keyword evidence="2" id="KW-0614">Plasmid</keyword>
<dbReference type="Proteomes" id="UP000189055">
    <property type="component" value="Plasmid pAC1084_1"/>
</dbReference>
<proteinExistence type="predicted"/>
<accession>A0A1U9LJB5</accession>
<feature type="transmembrane region" description="Helical" evidence="1">
    <location>
        <begin position="12"/>
        <end position="35"/>
    </location>
</feature>
<evidence type="ECO:0000313" key="3">
    <source>
        <dbReference type="Proteomes" id="UP000189055"/>
    </source>
</evidence>
<geneLocation type="plasmid" evidence="3">
    <name>pac1084_1</name>
</geneLocation>
<sequence>MNCRKTAHEIVQFPLVLLILFFVEFNLFGLLPYWLRICLQPLSVVLLVAALILVIAYFGTDDTD</sequence>
<feature type="transmembrane region" description="Helical" evidence="1">
    <location>
        <begin position="42"/>
        <end position="60"/>
    </location>
</feature>
<protein>
    <submittedName>
        <fullName evidence="2">Uncharacterized protein</fullName>
    </submittedName>
</protein>
<dbReference type="AlphaFoldDB" id="A0A1U9LJB5"/>
<keyword evidence="1" id="KW-1133">Transmembrane helix</keyword>
<reference evidence="2 3" key="1">
    <citation type="submission" date="2016-03" db="EMBL/GenBank/DDBJ databases">
        <title>Acetic acid bacteria sequencing.</title>
        <authorList>
            <person name="Brandt J."/>
            <person name="Jakob F."/>
            <person name="Vogel R.F."/>
        </authorList>
    </citation>
    <scope>NUCLEOTIDE SEQUENCE [LARGE SCALE GENOMIC DNA]</scope>
    <source>
        <strain evidence="2 3">TMW2.1084</strain>
        <plasmid evidence="3">pac1084_1</plasmid>
    </source>
</reference>
<keyword evidence="1" id="KW-0812">Transmembrane</keyword>
<dbReference type="KEGG" id="aper:A0U91_16140"/>
<evidence type="ECO:0000313" key="2">
    <source>
        <dbReference type="EMBL" id="AQT06536.1"/>
    </source>
</evidence>